<organism evidence="3 4">
    <name type="scientific">Sneathiella sedimenti</name>
    <dbReference type="NCBI Taxonomy" id="2816034"/>
    <lineage>
        <taxon>Bacteria</taxon>
        <taxon>Pseudomonadati</taxon>
        <taxon>Pseudomonadota</taxon>
        <taxon>Alphaproteobacteria</taxon>
        <taxon>Sneathiellales</taxon>
        <taxon>Sneathiellaceae</taxon>
        <taxon>Sneathiella</taxon>
    </lineage>
</organism>
<dbReference type="InterPro" id="IPR036291">
    <property type="entry name" value="NAD(P)-bd_dom_sf"/>
</dbReference>
<sequence length="261" mass="27745">MGRLAGKTAIITGAGSGIGFSTVALFANEGANVVICDISEESCECAYKEITTANGSALSQPMDVTEEGDWHDVFARAVEKFGQVDVVMNCAGVGDQSPIEETTVDIFDKVCDVNLKGVFLGCKHAILHMKNRPADLPSASIINVSSTAGFVGTARSGIYTMTKGGVRLFSKSVAVEVSEFGYNIRCNSLHPGGTETPMFDNSLAQRNVSKEAFSEIVKRRNLLGRRAKPFEIAYGALFLASDESSFMTGTELALDGGYAAR</sequence>
<dbReference type="EMBL" id="JAFLNC010000002">
    <property type="protein sequence ID" value="MBO0333237.1"/>
    <property type="molecule type" value="Genomic_DNA"/>
</dbReference>
<keyword evidence="4" id="KW-1185">Reference proteome</keyword>
<evidence type="ECO:0000313" key="3">
    <source>
        <dbReference type="EMBL" id="MBO0333237.1"/>
    </source>
</evidence>
<reference evidence="3 4" key="1">
    <citation type="submission" date="2021-03" db="EMBL/GenBank/DDBJ databases">
        <title>Sneathiella sp. CAU 1612 isolated from Kang Won-do.</title>
        <authorList>
            <person name="Kim W."/>
        </authorList>
    </citation>
    <scope>NUCLEOTIDE SEQUENCE [LARGE SCALE GENOMIC DNA]</scope>
    <source>
        <strain evidence="3 4">CAU 1612</strain>
    </source>
</reference>
<keyword evidence="2" id="KW-0560">Oxidoreductase</keyword>
<dbReference type="PROSITE" id="PS00061">
    <property type="entry name" value="ADH_SHORT"/>
    <property type="match status" value="1"/>
</dbReference>
<accession>A0ABS3F5L3</accession>
<dbReference type="InterPro" id="IPR020904">
    <property type="entry name" value="Sc_DH/Rdtase_CS"/>
</dbReference>
<dbReference type="Pfam" id="PF13561">
    <property type="entry name" value="adh_short_C2"/>
    <property type="match status" value="1"/>
</dbReference>
<dbReference type="PANTHER" id="PTHR43180:SF66">
    <property type="entry name" value="SHORT-CHAIN DEHYDROGENASE_REDUCTASE FAMILY PROTEIN"/>
    <property type="match status" value="1"/>
</dbReference>
<comment type="similarity">
    <text evidence="1">Belongs to the short-chain dehydrogenases/reductases (SDR) family.</text>
</comment>
<evidence type="ECO:0000256" key="1">
    <source>
        <dbReference type="ARBA" id="ARBA00006484"/>
    </source>
</evidence>
<name>A0ABS3F5L3_9PROT</name>
<dbReference type="Gene3D" id="3.40.50.720">
    <property type="entry name" value="NAD(P)-binding Rossmann-like Domain"/>
    <property type="match status" value="1"/>
</dbReference>
<dbReference type="SUPFAM" id="SSF51735">
    <property type="entry name" value="NAD(P)-binding Rossmann-fold domains"/>
    <property type="match status" value="1"/>
</dbReference>
<dbReference type="PANTHER" id="PTHR43180">
    <property type="entry name" value="3-OXOACYL-(ACYL-CARRIER-PROTEIN) REDUCTASE (AFU_ORTHOLOGUE AFUA_6G11210)"/>
    <property type="match status" value="1"/>
</dbReference>
<proteinExistence type="inferred from homology"/>
<dbReference type="PRINTS" id="PR00080">
    <property type="entry name" value="SDRFAMILY"/>
</dbReference>
<dbReference type="InterPro" id="IPR002347">
    <property type="entry name" value="SDR_fam"/>
</dbReference>
<dbReference type="RefSeq" id="WP_207043394.1">
    <property type="nucleotide sequence ID" value="NZ_JAFLNC010000002.1"/>
</dbReference>
<evidence type="ECO:0000313" key="4">
    <source>
        <dbReference type="Proteomes" id="UP000664761"/>
    </source>
</evidence>
<evidence type="ECO:0000256" key="2">
    <source>
        <dbReference type="ARBA" id="ARBA00023002"/>
    </source>
</evidence>
<dbReference type="PRINTS" id="PR00081">
    <property type="entry name" value="GDHRDH"/>
</dbReference>
<comment type="caution">
    <text evidence="3">The sequence shown here is derived from an EMBL/GenBank/DDBJ whole genome shotgun (WGS) entry which is preliminary data.</text>
</comment>
<dbReference type="Proteomes" id="UP000664761">
    <property type="component" value="Unassembled WGS sequence"/>
</dbReference>
<protein>
    <submittedName>
        <fullName evidence="3">SDR family oxidoreductase</fullName>
    </submittedName>
</protein>
<gene>
    <name evidence="3" type="ORF">J0X12_06420</name>
</gene>